<dbReference type="GO" id="GO:0019005">
    <property type="term" value="C:SCF ubiquitin ligase complex"/>
    <property type="evidence" value="ECO:0007669"/>
    <property type="project" value="TreeGrafter"/>
</dbReference>
<evidence type="ECO:0000313" key="5">
    <source>
        <dbReference type="Proteomes" id="UP000472263"/>
    </source>
</evidence>
<dbReference type="FunCoup" id="A0A667XXA5">
    <property type="interactions" value="110"/>
</dbReference>
<protein>
    <recommendedName>
        <fullName evidence="2">Protein AMN1 homolog</fullName>
    </recommendedName>
</protein>
<proteinExistence type="inferred from homology"/>
<dbReference type="Pfam" id="PF25372">
    <property type="entry name" value="DUF7885"/>
    <property type="match status" value="1"/>
</dbReference>
<organism evidence="4 5">
    <name type="scientific">Myripristis murdjan</name>
    <name type="common">pinecone soldierfish</name>
    <dbReference type="NCBI Taxonomy" id="586833"/>
    <lineage>
        <taxon>Eukaryota</taxon>
        <taxon>Metazoa</taxon>
        <taxon>Chordata</taxon>
        <taxon>Craniata</taxon>
        <taxon>Vertebrata</taxon>
        <taxon>Euteleostomi</taxon>
        <taxon>Actinopterygii</taxon>
        <taxon>Neopterygii</taxon>
        <taxon>Teleostei</taxon>
        <taxon>Neoteleostei</taxon>
        <taxon>Acanthomorphata</taxon>
        <taxon>Holocentriformes</taxon>
        <taxon>Holocentridae</taxon>
        <taxon>Myripristis</taxon>
    </lineage>
</organism>
<comment type="similarity">
    <text evidence="1">Belongs to the AMN1 family.</text>
</comment>
<accession>A0A667XXA5</accession>
<dbReference type="InterPro" id="IPR001611">
    <property type="entry name" value="Leu-rich_rpt"/>
</dbReference>
<reference evidence="4" key="2">
    <citation type="submission" date="2025-08" db="UniProtKB">
        <authorList>
            <consortium name="Ensembl"/>
        </authorList>
    </citation>
    <scope>IDENTIFICATION</scope>
</reference>
<evidence type="ECO:0000256" key="2">
    <source>
        <dbReference type="ARBA" id="ARBA00039628"/>
    </source>
</evidence>
<dbReference type="InParanoid" id="A0A667XXA5"/>
<dbReference type="AlphaFoldDB" id="A0A667XXA5"/>
<dbReference type="OrthoDB" id="10257471at2759"/>
<dbReference type="PANTHER" id="PTHR13318:SF254">
    <property type="entry name" value="PROTEIN AMN1 HOMOLOG"/>
    <property type="match status" value="1"/>
</dbReference>
<gene>
    <name evidence="4" type="primary">amn1</name>
</gene>
<dbReference type="PANTHER" id="PTHR13318">
    <property type="entry name" value="PARTNER OF PAIRED, ISOFORM B-RELATED"/>
    <property type="match status" value="1"/>
</dbReference>
<dbReference type="Ensembl" id="ENSMMDT00005017103.1">
    <property type="protein sequence ID" value="ENSMMDP00005016674.1"/>
    <property type="gene ID" value="ENSMMDG00005008441.1"/>
</dbReference>
<feature type="domain" description="F-box/LRR-repeat protein 15-like leucin rich repeat" evidence="3">
    <location>
        <begin position="101"/>
        <end position="209"/>
    </location>
</feature>
<evidence type="ECO:0000259" key="3">
    <source>
        <dbReference type="Pfam" id="PF25372"/>
    </source>
</evidence>
<dbReference type="Proteomes" id="UP000472263">
    <property type="component" value="Chromosome 6"/>
</dbReference>
<dbReference type="GO" id="GO:0031146">
    <property type="term" value="P:SCF-dependent proteasomal ubiquitin-dependent protein catabolic process"/>
    <property type="evidence" value="ECO:0007669"/>
    <property type="project" value="TreeGrafter"/>
</dbReference>
<dbReference type="GeneTree" id="ENSGT00730000111305"/>
<dbReference type="SMART" id="SM00367">
    <property type="entry name" value="LRR_CC"/>
    <property type="match status" value="7"/>
</dbReference>
<dbReference type="InterPro" id="IPR006553">
    <property type="entry name" value="Leu-rich_rpt_Cys-con_subtyp"/>
</dbReference>
<dbReference type="RefSeq" id="XP_029910475.1">
    <property type="nucleotide sequence ID" value="XM_030054615.1"/>
</dbReference>
<dbReference type="InterPro" id="IPR032675">
    <property type="entry name" value="LRR_dom_sf"/>
</dbReference>
<sequence length="247" mass="26914">MPVDSLFDICVEYVADTADSFLSGIRNLPVEIKDELVPKLSTRMKFTNENISQLLHPGIKSLNLGYCQISDLALQQICCPHLKTINLTNCRRITSAGVIALVSSCPNLKEVDLKNCDGVTDEAVSALAHTCRDLEVLSLEGCSMVGDAALLALAENCRLLHALCLSGTQVTDVGITGFVTGLCSKNLNELGLSRCPNLTDESFEAVITNCPKLSTFLFYDCPHMTGQAWVSRSNCNLKFMAWSVDFK</sequence>
<dbReference type="GeneID" id="115361242"/>
<evidence type="ECO:0000256" key="1">
    <source>
        <dbReference type="ARBA" id="ARBA00038257"/>
    </source>
</evidence>
<dbReference type="Gene3D" id="3.80.10.10">
    <property type="entry name" value="Ribonuclease Inhibitor"/>
    <property type="match status" value="1"/>
</dbReference>
<evidence type="ECO:0000313" key="4">
    <source>
        <dbReference type="Ensembl" id="ENSMMDP00005016674.1"/>
    </source>
</evidence>
<reference evidence="4" key="1">
    <citation type="submission" date="2019-06" db="EMBL/GenBank/DDBJ databases">
        <authorList>
            <consortium name="Wellcome Sanger Institute Data Sharing"/>
        </authorList>
    </citation>
    <scope>NUCLEOTIDE SEQUENCE [LARGE SCALE GENOMIC DNA]</scope>
</reference>
<dbReference type="SUPFAM" id="SSF52047">
    <property type="entry name" value="RNI-like"/>
    <property type="match status" value="1"/>
</dbReference>
<reference evidence="4" key="3">
    <citation type="submission" date="2025-09" db="UniProtKB">
        <authorList>
            <consortium name="Ensembl"/>
        </authorList>
    </citation>
    <scope>IDENTIFICATION</scope>
</reference>
<name>A0A667XXA5_9TELE</name>
<dbReference type="Pfam" id="PF13516">
    <property type="entry name" value="LRR_6"/>
    <property type="match status" value="1"/>
</dbReference>
<dbReference type="InterPro" id="IPR057207">
    <property type="entry name" value="FBXL15_LRR"/>
</dbReference>
<keyword evidence="5" id="KW-1185">Reference proteome</keyword>